<dbReference type="EMBL" id="KV891745">
    <property type="protein sequence ID" value="OON22541.1"/>
    <property type="molecule type" value="Genomic_DNA"/>
</dbReference>
<proteinExistence type="predicted"/>
<evidence type="ECO:0000313" key="3">
    <source>
        <dbReference type="EMBL" id="OON22541.1"/>
    </source>
</evidence>
<keyword evidence="1" id="KW-0511">Multifunctional enzyme</keyword>
<dbReference type="GO" id="GO:0003824">
    <property type="term" value="F:catalytic activity"/>
    <property type="evidence" value="ECO:0007669"/>
    <property type="project" value="UniProtKB-KW"/>
</dbReference>
<evidence type="ECO:0000313" key="4">
    <source>
        <dbReference type="Proteomes" id="UP000243686"/>
    </source>
</evidence>
<sequence>MVNHYARFIPQAATLFHPLHYLLRQGVGWIWNHKQGKAFQQAEPALTNPPVLTYFDPTQHIALACDALPYGVGAVLSQKYKSGILKPFAYASRSLSPAEGNYAQIDKVELAILFGVTRFQHYLLAQTFDIFMDHKTLLGILRENKPIPQVTSPRMQSLVLKIAYYRYRLRYAPRQGNLTADALPLRDVPLHTPNQLCW</sequence>
<dbReference type="Pfam" id="PF17919">
    <property type="entry name" value="RT_RNaseH_2"/>
    <property type="match status" value="1"/>
</dbReference>
<evidence type="ECO:0000259" key="2">
    <source>
        <dbReference type="Pfam" id="PF17919"/>
    </source>
</evidence>
<dbReference type="Gene3D" id="3.30.70.270">
    <property type="match status" value="1"/>
</dbReference>
<dbReference type="Proteomes" id="UP000243686">
    <property type="component" value="Unassembled WGS sequence"/>
</dbReference>
<keyword evidence="4" id="KW-1185">Reference proteome</keyword>
<dbReference type="PANTHER" id="PTHR37984:SF5">
    <property type="entry name" value="PROTEIN NYNRIN-LIKE"/>
    <property type="match status" value="1"/>
</dbReference>
<reference evidence="3 4" key="1">
    <citation type="submission" date="2015-03" db="EMBL/GenBank/DDBJ databases">
        <title>Draft genome of the nematode, Opisthorchis viverrini.</title>
        <authorList>
            <person name="Mitreva M."/>
        </authorList>
    </citation>
    <scope>NUCLEOTIDE SEQUENCE [LARGE SCALE GENOMIC DNA]</scope>
    <source>
        <strain evidence="3">Khon Kaen</strain>
    </source>
</reference>
<evidence type="ECO:0000256" key="1">
    <source>
        <dbReference type="ARBA" id="ARBA00023268"/>
    </source>
</evidence>
<protein>
    <recommendedName>
        <fullName evidence="2">Reverse transcriptase/retrotransposon-derived protein RNase H-like domain-containing protein</fullName>
    </recommendedName>
</protein>
<feature type="domain" description="Reverse transcriptase/retrotransposon-derived protein RNase H-like" evidence="2">
    <location>
        <begin position="31"/>
        <end position="130"/>
    </location>
</feature>
<dbReference type="InterPro" id="IPR043128">
    <property type="entry name" value="Rev_trsase/Diguanyl_cyclase"/>
</dbReference>
<dbReference type="InterPro" id="IPR041577">
    <property type="entry name" value="RT_RNaseH_2"/>
</dbReference>
<organism evidence="3 4">
    <name type="scientific">Opisthorchis viverrini</name>
    <name type="common">Southeast Asian liver fluke</name>
    <dbReference type="NCBI Taxonomy" id="6198"/>
    <lineage>
        <taxon>Eukaryota</taxon>
        <taxon>Metazoa</taxon>
        <taxon>Spiralia</taxon>
        <taxon>Lophotrochozoa</taxon>
        <taxon>Platyhelminthes</taxon>
        <taxon>Trematoda</taxon>
        <taxon>Digenea</taxon>
        <taxon>Opisthorchiida</taxon>
        <taxon>Opisthorchiata</taxon>
        <taxon>Opisthorchiidae</taxon>
        <taxon>Opisthorchis</taxon>
    </lineage>
</organism>
<name>A0A1S8X768_OPIVI</name>
<accession>A0A1S8X768</accession>
<dbReference type="InterPro" id="IPR050951">
    <property type="entry name" value="Retrovirus_Pol_polyprotein"/>
</dbReference>
<dbReference type="AlphaFoldDB" id="A0A1S8X768"/>
<dbReference type="CDD" id="cd09274">
    <property type="entry name" value="RNase_HI_RT_Ty3"/>
    <property type="match status" value="1"/>
</dbReference>
<dbReference type="InterPro" id="IPR043502">
    <property type="entry name" value="DNA/RNA_pol_sf"/>
</dbReference>
<gene>
    <name evidence="3" type="ORF">X801_01551</name>
</gene>
<dbReference type="SUPFAM" id="SSF56672">
    <property type="entry name" value="DNA/RNA polymerases"/>
    <property type="match status" value="1"/>
</dbReference>
<dbReference type="PANTHER" id="PTHR37984">
    <property type="entry name" value="PROTEIN CBG26694"/>
    <property type="match status" value="1"/>
</dbReference>